<dbReference type="EMBL" id="JBHUDI010000011">
    <property type="protein sequence ID" value="MFD1565137.1"/>
    <property type="molecule type" value="Genomic_DNA"/>
</dbReference>
<gene>
    <name evidence="1" type="ORF">ACFR99_16485</name>
</gene>
<sequence length="104" mass="12382">MVDDDSEPVIRDLSYEWAGDSRCMIGDDEEAKTEYQKALEQFTRIDFNTQLRWGARPEYDTALLAMLQFFERRNLEYYEKQDTEFTGRVECEIERCRSDSTEIA</sequence>
<accession>A0ABD6BJG9</accession>
<evidence type="ECO:0000313" key="1">
    <source>
        <dbReference type="EMBL" id="MFD1565137.1"/>
    </source>
</evidence>
<keyword evidence="2" id="KW-1185">Reference proteome</keyword>
<dbReference type="AlphaFoldDB" id="A0ABD6BJG9"/>
<dbReference type="Proteomes" id="UP001597076">
    <property type="component" value="Unassembled WGS sequence"/>
</dbReference>
<protein>
    <recommendedName>
        <fullName evidence="3">Tetratricopeptide repeat protein</fullName>
    </recommendedName>
</protein>
<comment type="caution">
    <text evidence="1">The sequence shown here is derived from an EMBL/GenBank/DDBJ whole genome shotgun (WGS) entry which is preliminary data.</text>
</comment>
<organism evidence="1 2">
    <name type="scientific">Haloarchaeobius amylolyticus</name>
    <dbReference type="NCBI Taxonomy" id="1198296"/>
    <lineage>
        <taxon>Archaea</taxon>
        <taxon>Methanobacteriati</taxon>
        <taxon>Methanobacteriota</taxon>
        <taxon>Stenosarchaea group</taxon>
        <taxon>Halobacteria</taxon>
        <taxon>Halobacteriales</taxon>
        <taxon>Halorubellaceae</taxon>
        <taxon>Haloarchaeobius</taxon>
    </lineage>
</organism>
<evidence type="ECO:0008006" key="3">
    <source>
        <dbReference type="Google" id="ProtNLM"/>
    </source>
</evidence>
<dbReference type="RefSeq" id="WP_390289570.1">
    <property type="nucleotide sequence ID" value="NZ_JBHUDI010000011.1"/>
</dbReference>
<proteinExistence type="predicted"/>
<evidence type="ECO:0000313" key="2">
    <source>
        <dbReference type="Proteomes" id="UP001597076"/>
    </source>
</evidence>
<name>A0ABD6BJG9_9EURY</name>
<reference evidence="1 2" key="1">
    <citation type="journal article" date="2019" name="Int. J. Syst. Evol. Microbiol.">
        <title>The Global Catalogue of Microorganisms (GCM) 10K type strain sequencing project: providing services to taxonomists for standard genome sequencing and annotation.</title>
        <authorList>
            <consortium name="The Broad Institute Genomics Platform"/>
            <consortium name="The Broad Institute Genome Sequencing Center for Infectious Disease"/>
            <person name="Wu L."/>
            <person name="Ma J."/>
        </authorList>
    </citation>
    <scope>NUCLEOTIDE SEQUENCE [LARGE SCALE GENOMIC DNA]</scope>
    <source>
        <strain evidence="1 2">CGMCC 1.12230</strain>
    </source>
</reference>